<dbReference type="GO" id="GO:0004049">
    <property type="term" value="F:anthranilate synthase activity"/>
    <property type="evidence" value="ECO:0007669"/>
    <property type="project" value="TreeGrafter"/>
</dbReference>
<dbReference type="EMBL" id="QSTD01000001">
    <property type="protein sequence ID" value="RGM32659.1"/>
    <property type="molecule type" value="Genomic_DNA"/>
</dbReference>
<dbReference type="EMBL" id="QXWP01000001">
    <property type="protein sequence ID" value="NBH29552.1"/>
    <property type="molecule type" value="Genomic_DNA"/>
</dbReference>
<dbReference type="NCBIfam" id="TIGR00566">
    <property type="entry name" value="trpG_papA"/>
    <property type="match status" value="1"/>
</dbReference>
<protein>
    <submittedName>
        <fullName evidence="4">Aminodeoxychorismate/anthranilate synthase component II</fullName>
    </submittedName>
</protein>
<dbReference type="AlphaFoldDB" id="A0A8B2ZN81"/>
<evidence type="ECO:0000259" key="2">
    <source>
        <dbReference type="Pfam" id="PF00117"/>
    </source>
</evidence>
<comment type="caution">
    <text evidence="4">The sequence shown here is derived from an EMBL/GenBank/DDBJ whole genome shotgun (WGS) entry which is preliminary data.</text>
</comment>
<sequence>MILIIDNYDSFTYNLVDIVAQNITNENEVKVLYPDDDRVMRQNVKGIIISPVPGHPLDNDLLLNIIHHYKDKPILGVCLGAQALTCYYGGRVIQGKTVMHGKVDQLNLQTHSKLYTGLPSTFNIMRYHSLVSDIEQFPETLVVTGETSDCIQSFEHINHLHFGIQYHPESFATEYGEEIIKNFINLVVEGD</sequence>
<dbReference type="GO" id="GO:0000162">
    <property type="term" value="P:L-tryptophan biosynthetic process"/>
    <property type="evidence" value="ECO:0007669"/>
    <property type="project" value="TreeGrafter"/>
</dbReference>
<dbReference type="InterPro" id="IPR050472">
    <property type="entry name" value="Anth_synth/Amidotransfase"/>
</dbReference>
<evidence type="ECO:0000256" key="1">
    <source>
        <dbReference type="ARBA" id="ARBA00022962"/>
    </source>
</evidence>
<dbReference type="PANTHER" id="PTHR43418">
    <property type="entry name" value="MULTIFUNCTIONAL TRYPTOPHAN BIOSYNTHESIS PROTEIN-RELATED"/>
    <property type="match status" value="1"/>
</dbReference>
<dbReference type="Gene3D" id="3.40.50.880">
    <property type="match status" value="1"/>
</dbReference>
<dbReference type="PANTHER" id="PTHR43418:SF4">
    <property type="entry name" value="MULTIFUNCTIONAL TRYPTOPHAN BIOSYNTHESIS PROTEIN"/>
    <property type="match status" value="1"/>
</dbReference>
<dbReference type="CDD" id="cd01743">
    <property type="entry name" value="GATase1_Anthranilate_Synthase"/>
    <property type="match status" value="1"/>
</dbReference>
<evidence type="ECO:0000313" key="4">
    <source>
        <dbReference type="EMBL" id="RGM32659.1"/>
    </source>
</evidence>
<proteinExistence type="predicted"/>
<feature type="domain" description="Glutamine amidotransferase" evidence="2">
    <location>
        <begin position="3"/>
        <end position="184"/>
    </location>
</feature>
<dbReference type="Pfam" id="PF00117">
    <property type="entry name" value="GATase"/>
    <property type="match status" value="1"/>
</dbReference>
<dbReference type="GO" id="GO:0005829">
    <property type="term" value="C:cytosol"/>
    <property type="evidence" value="ECO:0007669"/>
    <property type="project" value="TreeGrafter"/>
</dbReference>
<gene>
    <name evidence="3" type="ORF">D3Z30_00975</name>
    <name evidence="4" type="ORF">DXC19_03910</name>
</gene>
<evidence type="ECO:0000313" key="5">
    <source>
        <dbReference type="Proteomes" id="UP000261016"/>
    </source>
</evidence>
<dbReference type="Proteomes" id="UP000261016">
    <property type="component" value="Unassembled WGS sequence"/>
</dbReference>
<dbReference type="Proteomes" id="UP000481807">
    <property type="component" value="Unassembled WGS sequence"/>
</dbReference>
<name>A0A8B2ZN81_STAWA</name>
<reference evidence="4 5" key="1">
    <citation type="submission" date="2018-08" db="EMBL/GenBank/DDBJ databases">
        <title>A genome reference for cultivated species of the human gut microbiota.</title>
        <authorList>
            <person name="Zou Y."/>
            <person name="Xue W."/>
            <person name="Luo G."/>
        </authorList>
    </citation>
    <scope>NUCLEOTIDE SEQUENCE [LARGE SCALE GENOMIC DNA]</scope>
    <source>
        <strain evidence="4 5">OM08-17AT</strain>
    </source>
</reference>
<evidence type="ECO:0000313" key="3">
    <source>
        <dbReference type="EMBL" id="NBH29552.1"/>
    </source>
</evidence>
<keyword evidence="1" id="KW-0315">Glutamine amidotransferase</keyword>
<dbReference type="InterPro" id="IPR017926">
    <property type="entry name" value="GATASE"/>
</dbReference>
<dbReference type="InterPro" id="IPR006221">
    <property type="entry name" value="TrpG/PapA_dom"/>
</dbReference>
<organism evidence="4 5">
    <name type="scientific">Staphylococcus warneri</name>
    <dbReference type="NCBI Taxonomy" id="1292"/>
    <lineage>
        <taxon>Bacteria</taxon>
        <taxon>Bacillati</taxon>
        <taxon>Bacillota</taxon>
        <taxon>Bacilli</taxon>
        <taxon>Bacillales</taxon>
        <taxon>Staphylococcaceae</taxon>
        <taxon>Staphylococcus</taxon>
    </lineage>
</organism>
<dbReference type="RefSeq" id="WP_046464376.1">
    <property type="nucleotide sequence ID" value="NZ_CABMFV010000001.1"/>
</dbReference>
<dbReference type="PRINTS" id="PR00097">
    <property type="entry name" value="ANTSNTHASEII"/>
</dbReference>
<dbReference type="PRINTS" id="PR00096">
    <property type="entry name" value="GATASE"/>
</dbReference>
<reference evidence="3 6" key="2">
    <citation type="submission" date="2018-08" db="EMBL/GenBank/DDBJ databases">
        <title>Murine metabolic-syndrome-specific gut microbial biobank.</title>
        <authorList>
            <person name="Liu C."/>
        </authorList>
    </citation>
    <scope>NUCLEOTIDE SEQUENCE [LARGE SCALE GENOMIC DNA]</scope>
    <source>
        <strain evidence="3 6">1XD21-27</strain>
    </source>
</reference>
<dbReference type="PROSITE" id="PS51273">
    <property type="entry name" value="GATASE_TYPE_1"/>
    <property type="match status" value="1"/>
</dbReference>
<dbReference type="SUPFAM" id="SSF52317">
    <property type="entry name" value="Class I glutamine amidotransferase-like"/>
    <property type="match status" value="1"/>
</dbReference>
<dbReference type="InterPro" id="IPR029062">
    <property type="entry name" value="Class_I_gatase-like"/>
</dbReference>
<evidence type="ECO:0000313" key="6">
    <source>
        <dbReference type="Proteomes" id="UP000481807"/>
    </source>
</evidence>
<accession>A0A8B2ZN81</accession>